<name>O41088_PBCV1</name>
<protein>
    <submittedName>
        <fullName evidence="1">Uncharacterized protein</fullName>
    </submittedName>
</protein>
<reference evidence="1 2" key="7">
    <citation type="journal article" date="2000" name="Virology">
        <title>Characterization of a beta-1,3-glucanase encoded by chlorella virus PBCV-1.</title>
        <authorList>
            <person name="Sun L."/>
            <person name="Gurnon J.R."/>
            <person name="Adams B.J."/>
            <person name="Graves M.V."/>
            <person name="Van Etten J.L."/>
        </authorList>
    </citation>
    <scope>NUCLEOTIDE SEQUENCE [LARGE SCALE GENOMIC DNA]</scope>
</reference>
<reference evidence="1 2" key="5">
    <citation type="journal article" date="1997" name="Virology">
        <title>Analysis of 74 kb of DNA located at the right end of the 330-kb chlorella virus PBCV-1 genome.</title>
        <authorList>
            <person name="Li Y."/>
            <person name="Lu Z."/>
            <person name="Sun L."/>
            <person name="Ropp S."/>
            <person name="Kutish G.F."/>
            <person name="Rock D.L."/>
            <person name="Van Etten J.L."/>
        </authorList>
    </citation>
    <scope>NUCLEOTIDE SEQUENCE [LARGE SCALE GENOMIC DNA]</scope>
</reference>
<dbReference type="PIR" id="T18108">
    <property type="entry name" value="T18108"/>
</dbReference>
<evidence type="ECO:0000313" key="2">
    <source>
        <dbReference type="Proteomes" id="UP000000862"/>
    </source>
</evidence>
<reference evidence="1 2" key="2">
    <citation type="journal article" date="1995" name="Virology">
        <title>Analysis of 43 kb of the Chlorella virus PBCV-1 330-kb genome: map positions 45 to 88.</title>
        <authorList>
            <person name="Li Y."/>
            <person name="Lu Z."/>
            <person name="Burbank D.E."/>
            <person name="Kutish G.F."/>
            <person name="Rock D.L."/>
            <person name="Van Etten J.L."/>
        </authorList>
    </citation>
    <scope>NUCLEOTIDE SEQUENCE [LARGE SCALE GENOMIC DNA]</scope>
</reference>
<keyword evidence="2" id="KW-1185">Reference proteome</keyword>
<dbReference type="KEGG" id="vg:918119"/>
<sequence>MSGNFSSMSSNISFRVRLTASCAILNPSYGRGRKSRNNSLNFTMSLSLMVFVISIKPSMSIKKYLKFVYNEIRKGYERAVYGNPRDTIRTHHYICIVQERVQETKIFQSKKNCW</sequence>
<reference evidence="1 2" key="4">
    <citation type="journal article" date="1996" name="Virology">
        <title>Analysis of 76 kb of the chlorella virus PBCV-1 330-kb genome: map positions 182 to 258.</title>
        <authorList>
            <person name="Kutish G.F."/>
            <person name="Li Y."/>
            <person name="Lu Z."/>
            <person name="Furuta M."/>
            <person name="Rock D.L."/>
            <person name="Van Etten J.L."/>
        </authorList>
    </citation>
    <scope>NUCLEOTIDE SEQUENCE [LARGE SCALE GENOMIC DNA]</scope>
</reference>
<reference evidence="1 2" key="8">
    <citation type="journal article" date="2010" name="J. Virol.">
        <title>Microarray analysis of Paramecium bursaria chlorella virus 1 transcription.</title>
        <authorList>
            <person name="Yanai-Balser G.M."/>
            <person name="Duncan G.A."/>
            <person name="Eudy J.D."/>
            <person name="Wang D."/>
            <person name="Li X."/>
            <person name="Agarkova I.V."/>
            <person name="Dunigan D.D."/>
            <person name="Van Etten J.L."/>
        </authorList>
    </citation>
    <scope>NUCLEOTIDE SEQUENCE [LARGE SCALE GENOMIC DNA]</scope>
</reference>
<organismHost>
    <name type="scientific">Chlorella</name>
    <dbReference type="NCBI Taxonomy" id="3071"/>
</organismHost>
<reference evidence="1 2" key="1">
    <citation type="journal article" date="1995" name="Virology">
        <title>Analysis of 45 kb of DNA located at the left end of the chlorella virus PBCV-1 genome.</title>
        <authorList>
            <person name="Lu Z."/>
            <person name="Li Y."/>
            <person name="Zhang Y."/>
            <person name="Kutish G.F."/>
            <person name="Rock D.L."/>
            <person name="Van Etten J.L."/>
        </authorList>
    </citation>
    <scope>NUCLEOTIDE SEQUENCE [LARGE SCALE GENOMIC DNA]</scope>
</reference>
<dbReference type="EMBL" id="JF411744">
    <property type="protein sequence ID" value="AAC97022.1"/>
    <property type="molecule type" value="Genomic_DNA"/>
</dbReference>
<organism evidence="1 2">
    <name type="scientific">Paramecium bursaria Chlorella virus 1</name>
    <name type="common">PBCV-1</name>
    <dbReference type="NCBI Taxonomy" id="10506"/>
    <lineage>
        <taxon>Viruses</taxon>
        <taxon>Varidnaviria</taxon>
        <taxon>Bamfordvirae</taxon>
        <taxon>Nucleocytoviricota</taxon>
        <taxon>Megaviricetes</taxon>
        <taxon>Algavirales</taxon>
        <taxon>Phycodnaviridae</taxon>
        <taxon>Chlorovirus</taxon>
        <taxon>Chlorovirus vanettense</taxon>
    </lineage>
</organism>
<dbReference type="Proteomes" id="UP000000862">
    <property type="component" value="Segment"/>
</dbReference>
<evidence type="ECO:0000313" key="1">
    <source>
        <dbReference type="EMBL" id="AAC97022.1"/>
    </source>
</evidence>
<proteinExistence type="predicted"/>
<gene>
    <name evidence="1" type="primary">a606L</name>
</gene>
<accession>O41088</accession>
<reference evidence="1 2" key="3">
    <citation type="journal article" date="1996" name="Virology">
        <title>Analysis of 94 kb of the chlorella virus PBCV-1 330-kb genome: map positions 88 to 182.</title>
        <authorList>
            <person name="Lu Z."/>
            <person name="Li Y."/>
            <person name="Que Q."/>
            <person name="Kutish G.F."/>
            <person name="Rock D.L."/>
            <person name="Van Etten J.L."/>
        </authorList>
    </citation>
    <scope>NUCLEOTIDE SEQUENCE [LARGE SCALE GENOMIC DNA]</scope>
</reference>
<dbReference type="GeneID" id="918119"/>
<reference evidence="1 2" key="6">
    <citation type="journal article" date="1999" name="Virology">
        <title>Chlorella virus PBCV-1 encodes a functional homospermidine synthase.</title>
        <authorList>
            <person name="Kaiser A."/>
            <person name="Vollmert M."/>
            <person name="Tholl D."/>
            <person name="Graves M.V."/>
            <person name="Gurnon J.R."/>
            <person name="Xing W."/>
            <person name="Lisec A.D."/>
            <person name="Nickerson K.W."/>
            <person name="Van Etten J.L."/>
        </authorList>
    </citation>
    <scope>NUCLEOTIDE SEQUENCE [LARGE SCALE GENOMIC DNA]</scope>
</reference>
<dbReference type="RefSeq" id="NP_048962.1">
    <property type="nucleotide sequence ID" value="NC_000852.5"/>
</dbReference>